<feature type="chain" id="PRO_5041419435" description="Polysaccharide export outer membrane protein" evidence="2">
    <location>
        <begin position="24"/>
        <end position="181"/>
    </location>
</feature>
<protein>
    <recommendedName>
        <fullName evidence="7">Polysaccharide export outer membrane protein</fullName>
    </recommendedName>
</protein>
<dbReference type="InterPro" id="IPR049712">
    <property type="entry name" value="Poly_export"/>
</dbReference>
<dbReference type="InterPro" id="IPR019554">
    <property type="entry name" value="Soluble_ligand-bd"/>
</dbReference>
<keyword evidence="6" id="KW-1185">Reference proteome</keyword>
<keyword evidence="1 2" id="KW-0732">Signal</keyword>
<name>A0AA37T2Q6_9ALTE</name>
<evidence type="ECO:0000256" key="2">
    <source>
        <dbReference type="SAM" id="SignalP"/>
    </source>
</evidence>
<dbReference type="EMBL" id="BSOT01000019">
    <property type="protein sequence ID" value="GLR72870.1"/>
    <property type="molecule type" value="Genomic_DNA"/>
</dbReference>
<reference evidence="5" key="1">
    <citation type="journal article" date="2014" name="Int. J. Syst. Evol. Microbiol.">
        <title>Complete genome sequence of Corynebacterium casei LMG S-19264T (=DSM 44701T), isolated from a smear-ripened cheese.</title>
        <authorList>
            <consortium name="US DOE Joint Genome Institute (JGI-PGF)"/>
            <person name="Walter F."/>
            <person name="Albersmeier A."/>
            <person name="Kalinowski J."/>
            <person name="Ruckert C."/>
        </authorList>
    </citation>
    <scope>NUCLEOTIDE SEQUENCE</scope>
    <source>
        <strain evidence="5">NBRC 110023</strain>
    </source>
</reference>
<feature type="signal peptide" evidence="2">
    <location>
        <begin position="1"/>
        <end position="23"/>
    </location>
</feature>
<dbReference type="PANTHER" id="PTHR33619">
    <property type="entry name" value="POLYSACCHARIDE EXPORT PROTEIN GFCE-RELATED"/>
    <property type="match status" value="1"/>
</dbReference>
<evidence type="ECO:0000259" key="4">
    <source>
        <dbReference type="Pfam" id="PF10531"/>
    </source>
</evidence>
<evidence type="ECO:0000256" key="1">
    <source>
        <dbReference type="ARBA" id="ARBA00022729"/>
    </source>
</evidence>
<evidence type="ECO:0000259" key="3">
    <source>
        <dbReference type="Pfam" id="PF02563"/>
    </source>
</evidence>
<dbReference type="GO" id="GO:0015159">
    <property type="term" value="F:polysaccharide transmembrane transporter activity"/>
    <property type="evidence" value="ECO:0007669"/>
    <property type="project" value="InterPro"/>
</dbReference>
<dbReference type="PANTHER" id="PTHR33619:SF3">
    <property type="entry name" value="POLYSACCHARIDE EXPORT PROTEIN GFCE-RELATED"/>
    <property type="match status" value="1"/>
</dbReference>
<reference evidence="5" key="2">
    <citation type="submission" date="2023-01" db="EMBL/GenBank/DDBJ databases">
        <title>Draft genome sequence of Agaribacter marinus strain NBRC 110023.</title>
        <authorList>
            <person name="Sun Q."/>
            <person name="Mori K."/>
        </authorList>
    </citation>
    <scope>NUCLEOTIDE SEQUENCE</scope>
    <source>
        <strain evidence="5">NBRC 110023</strain>
    </source>
</reference>
<dbReference type="Gene3D" id="3.10.560.10">
    <property type="entry name" value="Outer membrane lipoprotein wza domain like"/>
    <property type="match status" value="1"/>
</dbReference>
<feature type="domain" description="Polysaccharide export protein N-terminal" evidence="3">
    <location>
        <begin position="28"/>
        <end position="103"/>
    </location>
</feature>
<dbReference type="Pfam" id="PF10531">
    <property type="entry name" value="SLBB"/>
    <property type="match status" value="1"/>
</dbReference>
<gene>
    <name evidence="5" type="ORF">GCM10007852_37780</name>
</gene>
<evidence type="ECO:0008006" key="7">
    <source>
        <dbReference type="Google" id="ProtNLM"/>
    </source>
</evidence>
<dbReference type="InterPro" id="IPR003715">
    <property type="entry name" value="Poly_export_N"/>
</dbReference>
<accession>A0AA37T2Q6</accession>
<evidence type="ECO:0000313" key="6">
    <source>
        <dbReference type="Proteomes" id="UP001156601"/>
    </source>
</evidence>
<dbReference type="AlphaFoldDB" id="A0AA37T2Q6"/>
<dbReference type="Pfam" id="PF02563">
    <property type="entry name" value="Poly_export"/>
    <property type="match status" value="1"/>
</dbReference>
<feature type="domain" description="Soluble ligand binding" evidence="4">
    <location>
        <begin position="108"/>
        <end position="157"/>
    </location>
</feature>
<proteinExistence type="predicted"/>
<dbReference type="Proteomes" id="UP001156601">
    <property type="component" value="Unassembled WGS sequence"/>
</dbReference>
<comment type="caution">
    <text evidence="5">The sequence shown here is derived from an EMBL/GenBank/DDBJ whole genome shotgun (WGS) entry which is preliminary data.</text>
</comment>
<evidence type="ECO:0000313" key="5">
    <source>
        <dbReference type="EMBL" id="GLR72870.1"/>
    </source>
</evidence>
<organism evidence="5 6">
    <name type="scientific">Agaribacter marinus</name>
    <dbReference type="NCBI Taxonomy" id="1431249"/>
    <lineage>
        <taxon>Bacteria</taxon>
        <taxon>Pseudomonadati</taxon>
        <taxon>Pseudomonadota</taxon>
        <taxon>Gammaproteobacteria</taxon>
        <taxon>Alteromonadales</taxon>
        <taxon>Alteromonadaceae</taxon>
        <taxon>Agaribacter</taxon>
    </lineage>
</organism>
<sequence length="181" mass="19735">MKINNVFSSFFFVCLLLIGMADSHSQTDESDYVLGPGDVISITVFGQGDLSVEARLSNSGVLRYPFLGDVQLIGKTVEELEQLIDTGLRGDYLIDPSVSVSVKEYRPFFINGEVKKPGGYAYQPGLSLDKAIALAGGFTERANKTEVSLKRVVDGEEVVLDKTVNETVSPGDIITVKSRFF</sequence>